<sequence>MIKLITDFFPTINVLSIVDNLNNYELKYIGKVDANLINKFNHDLYDEFNSGLIKYGYEWNFVIDEINYSISQSNFINIDTEDLEDLTELNLNLQIFKKGKNVVIYNEKEFISTINAINLEDLLKVFINKFRDGIIFHNPEDNTELSSSYIGYNFDLKNSQVVENEFKISSQCHFNNLSELKFSPNDFNLNRIINDNPIVHLINKVFLSFILVYIFDKSEFKKNNVFLKISGFKTNEFELEFDKLKTDSLQIYEKIFYWIYSEKNKIEDKIGIARNILSIYLKDNDIQVNESTFNSILSANNTYIKGNISKYIEARNKIHEQVEQVSSKVNSSLETFYNNFQKSIFVFISFYLTIFVLKVYAKNDVTSLINKEATIMALGLLTLSFLFLLFSVWILSLEKGRINQKYENIKARSLDLLLKEDIDIILKNDSEYNDEIGFLNKRRNLYIKLWISTLIVFLVVLFTTSDYINFRYIELYKKESKLPCCCNCE</sequence>
<gene>
    <name evidence="2" type="ORF">BC670_2114</name>
</gene>
<feature type="transmembrane region" description="Helical" evidence="1">
    <location>
        <begin position="198"/>
        <end position="215"/>
    </location>
</feature>
<keyword evidence="1" id="KW-0812">Transmembrane</keyword>
<feature type="transmembrane region" description="Helical" evidence="1">
    <location>
        <begin position="344"/>
        <end position="361"/>
    </location>
</feature>
<protein>
    <submittedName>
        <fullName evidence="2">Uncharacterized protein</fullName>
    </submittedName>
</protein>
<proteinExistence type="predicted"/>
<keyword evidence="1" id="KW-0472">Membrane</keyword>
<evidence type="ECO:0000313" key="3">
    <source>
        <dbReference type="Proteomes" id="UP000320773"/>
    </source>
</evidence>
<name>A0A543G564_9FLAO</name>
<comment type="caution">
    <text evidence="2">The sequence shown here is derived from an EMBL/GenBank/DDBJ whole genome shotgun (WGS) entry which is preliminary data.</text>
</comment>
<feature type="transmembrane region" description="Helical" evidence="1">
    <location>
        <begin position="373"/>
        <end position="395"/>
    </location>
</feature>
<reference evidence="2 3" key="1">
    <citation type="submission" date="2019-06" db="EMBL/GenBank/DDBJ databases">
        <title>Genomic Encyclopedia of Archaeal and Bacterial Type Strains, Phase II (KMG-II): from individual species to whole genera.</title>
        <authorList>
            <person name="Goeker M."/>
        </authorList>
    </citation>
    <scope>NUCLEOTIDE SEQUENCE [LARGE SCALE GENOMIC DNA]</scope>
    <source>
        <strain evidence="2 3">DSM 24789</strain>
    </source>
</reference>
<dbReference type="Proteomes" id="UP000320773">
    <property type="component" value="Unassembled WGS sequence"/>
</dbReference>
<feature type="transmembrane region" description="Helical" evidence="1">
    <location>
        <begin position="449"/>
        <end position="468"/>
    </location>
</feature>
<keyword evidence="1" id="KW-1133">Transmembrane helix</keyword>
<dbReference type="AlphaFoldDB" id="A0A543G564"/>
<dbReference type="EMBL" id="VFPJ01000001">
    <property type="protein sequence ID" value="TQM41174.1"/>
    <property type="molecule type" value="Genomic_DNA"/>
</dbReference>
<dbReference type="RefSeq" id="WP_089081052.1">
    <property type="nucleotide sequence ID" value="NZ_VFPJ01000001.1"/>
</dbReference>
<evidence type="ECO:0000313" key="2">
    <source>
        <dbReference type="EMBL" id="TQM41174.1"/>
    </source>
</evidence>
<organism evidence="2 3">
    <name type="scientific">Flavobacterium branchiophilum</name>
    <dbReference type="NCBI Taxonomy" id="55197"/>
    <lineage>
        <taxon>Bacteria</taxon>
        <taxon>Pseudomonadati</taxon>
        <taxon>Bacteroidota</taxon>
        <taxon>Flavobacteriia</taxon>
        <taxon>Flavobacteriales</taxon>
        <taxon>Flavobacteriaceae</taxon>
        <taxon>Flavobacterium</taxon>
    </lineage>
</organism>
<evidence type="ECO:0000256" key="1">
    <source>
        <dbReference type="SAM" id="Phobius"/>
    </source>
</evidence>
<accession>A0A543G564</accession>